<evidence type="ECO:0000313" key="2">
    <source>
        <dbReference type="EMBL" id="GCC46734.1"/>
    </source>
</evidence>
<dbReference type="Proteomes" id="UP000287033">
    <property type="component" value="Unassembled WGS sequence"/>
</dbReference>
<feature type="region of interest" description="Disordered" evidence="1">
    <location>
        <begin position="1"/>
        <end position="56"/>
    </location>
</feature>
<name>A0A401TVS1_CHIPU</name>
<reference evidence="2 3" key="1">
    <citation type="journal article" date="2018" name="Nat. Ecol. Evol.">
        <title>Shark genomes provide insights into elasmobranch evolution and the origin of vertebrates.</title>
        <authorList>
            <person name="Hara Y"/>
            <person name="Yamaguchi K"/>
            <person name="Onimaru K"/>
            <person name="Kadota M"/>
            <person name="Koyanagi M"/>
            <person name="Keeley SD"/>
            <person name="Tatsumi K"/>
            <person name="Tanaka K"/>
            <person name="Motone F"/>
            <person name="Kageyama Y"/>
            <person name="Nozu R"/>
            <person name="Adachi N"/>
            <person name="Nishimura O"/>
            <person name="Nakagawa R"/>
            <person name="Tanegashima C"/>
            <person name="Kiyatake I"/>
            <person name="Matsumoto R"/>
            <person name="Murakumo K"/>
            <person name="Nishida K"/>
            <person name="Terakita A"/>
            <person name="Kuratani S"/>
            <person name="Sato K"/>
            <person name="Hyodo S Kuraku.S."/>
        </authorList>
    </citation>
    <scope>NUCLEOTIDE SEQUENCE [LARGE SCALE GENOMIC DNA]</scope>
</reference>
<protein>
    <submittedName>
        <fullName evidence="2">Uncharacterized protein</fullName>
    </submittedName>
</protein>
<organism evidence="2 3">
    <name type="scientific">Chiloscyllium punctatum</name>
    <name type="common">Brownbanded bambooshark</name>
    <name type="synonym">Hemiscyllium punctatum</name>
    <dbReference type="NCBI Taxonomy" id="137246"/>
    <lineage>
        <taxon>Eukaryota</taxon>
        <taxon>Metazoa</taxon>
        <taxon>Chordata</taxon>
        <taxon>Craniata</taxon>
        <taxon>Vertebrata</taxon>
        <taxon>Chondrichthyes</taxon>
        <taxon>Elasmobranchii</taxon>
        <taxon>Galeomorphii</taxon>
        <taxon>Galeoidea</taxon>
        <taxon>Orectolobiformes</taxon>
        <taxon>Hemiscylliidae</taxon>
        <taxon>Chiloscyllium</taxon>
    </lineage>
</organism>
<evidence type="ECO:0000256" key="1">
    <source>
        <dbReference type="SAM" id="MobiDB-lite"/>
    </source>
</evidence>
<comment type="caution">
    <text evidence="2">The sequence shown here is derived from an EMBL/GenBank/DDBJ whole genome shotgun (WGS) entry which is preliminary data.</text>
</comment>
<feature type="compositionally biased region" description="Basic and acidic residues" evidence="1">
    <location>
        <begin position="32"/>
        <end position="56"/>
    </location>
</feature>
<gene>
    <name evidence="2" type="ORF">chiPu_0030940</name>
</gene>
<dbReference type="AlphaFoldDB" id="A0A401TVS1"/>
<proteinExistence type="predicted"/>
<sequence length="114" mass="12834">MLGPIFAQRPHSGRVPSWGVGNGGRGRTPCAPRREEEPQERVDVQRERGTPSGTREIRQELEDLFRRLRDPQAWRALGQLRRAVERGDWAWADQESRGLLQALQQGAGGARGRA</sequence>
<accession>A0A401TVS1</accession>
<keyword evidence="3" id="KW-1185">Reference proteome</keyword>
<evidence type="ECO:0000313" key="3">
    <source>
        <dbReference type="Proteomes" id="UP000287033"/>
    </source>
</evidence>
<dbReference type="EMBL" id="BEZZ01196958">
    <property type="protein sequence ID" value="GCC46734.1"/>
    <property type="molecule type" value="Genomic_DNA"/>
</dbReference>